<reference evidence="1 2" key="1">
    <citation type="submission" date="2016-10" db="EMBL/GenBank/DDBJ databases">
        <title>Reductive evolution of mitochondrial metabolism and differential evolution of invasion-related proteins in Cryptosporidium.</title>
        <authorList>
            <person name="Liu S."/>
            <person name="Roellig D.M."/>
            <person name="Guo Y."/>
            <person name="Li N."/>
            <person name="Frace M.A."/>
            <person name="Tang K."/>
            <person name="Zhang L."/>
            <person name="Feng Y."/>
            <person name="Xiao L."/>
        </authorList>
    </citation>
    <scope>NUCLEOTIDE SEQUENCE [LARGE SCALE GENOMIC DNA]</scope>
    <source>
        <strain evidence="1">39726</strain>
    </source>
</reference>
<protein>
    <submittedName>
        <fullName evidence="1">Uncharacterized protein</fullName>
    </submittedName>
</protein>
<proteinExistence type="predicted"/>
<gene>
    <name evidence="1" type="ORF">cubi_00629</name>
</gene>
<dbReference type="EMBL" id="LRBP01000027">
    <property type="protein sequence ID" value="OII71821.1"/>
    <property type="molecule type" value="Genomic_DNA"/>
</dbReference>
<comment type="caution">
    <text evidence="1">The sequence shown here is derived from an EMBL/GenBank/DDBJ whole genome shotgun (WGS) entry which is preliminary data.</text>
</comment>
<evidence type="ECO:0000313" key="2">
    <source>
        <dbReference type="Proteomes" id="UP000186176"/>
    </source>
</evidence>
<accession>A0A1J4MG41</accession>
<dbReference type="AlphaFoldDB" id="A0A1J4MG41"/>
<dbReference type="GeneID" id="39977421"/>
<evidence type="ECO:0000313" key="1">
    <source>
        <dbReference type="EMBL" id="OII71821.1"/>
    </source>
</evidence>
<dbReference type="VEuPathDB" id="CryptoDB:cubi_00629"/>
<dbReference type="OrthoDB" id="344314at2759"/>
<dbReference type="Proteomes" id="UP000186176">
    <property type="component" value="Unassembled WGS sequence"/>
</dbReference>
<keyword evidence="2" id="KW-1185">Reference proteome</keyword>
<name>A0A1J4MG41_9CRYT</name>
<dbReference type="RefSeq" id="XP_028873440.1">
    <property type="nucleotide sequence ID" value="XM_029017642.1"/>
</dbReference>
<organism evidence="1 2">
    <name type="scientific">Cryptosporidium ubiquitum</name>
    <dbReference type="NCBI Taxonomy" id="857276"/>
    <lineage>
        <taxon>Eukaryota</taxon>
        <taxon>Sar</taxon>
        <taxon>Alveolata</taxon>
        <taxon>Apicomplexa</taxon>
        <taxon>Conoidasida</taxon>
        <taxon>Coccidia</taxon>
        <taxon>Eucoccidiorida</taxon>
        <taxon>Eimeriorina</taxon>
        <taxon>Cryptosporidiidae</taxon>
        <taxon>Cryptosporidium</taxon>
    </lineage>
</organism>
<sequence length="210" mass="25286">MEYSHRYNQGIMNARRHYNIILSHIECLIEKNKFLEYAFGISFSEIPVTFNERITNIVAYKKMLHCLETVKYQISDNKELKDEHFERIEILKLKLENKLNMVILENENRLENMNKNLYSQLKSETTRDEIFENNLTTFVAKNYLDQSVATTKDNMEQETIDYYRFDKKTINDQFKDELVELAEAMKYSAFKFQELLGKERKVSFKERKKN</sequence>